<dbReference type="InterPro" id="IPR003111">
    <property type="entry name" value="Lon_prtase_N"/>
</dbReference>
<proteinExistence type="evidence at transcript level"/>
<dbReference type="InterPro" id="IPR008269">
    <property type="entry name" value="Lon_proteolytic"/>
</dbReference>
<keyword evidence="3 10" id="KW-0645">Protease</keyword>
<evidence type="ECO:0000256" key="15">
    <source>
        <dbReference type="RuleBase" id="RU000591"/>
    </source>
</evidence>
<feature type="domain" description="Lon N-terminal" evidence="18">
    <location>
        <begin position="60"/>
        <end position="255"/>
    </location>
</feature>
<accession>A0A6C2YLK3</accession>
<dbReference type="InterPro" id="IPR014721">
    <property type="entry name" value="Ribsml_uS5_D2-typ_fold_subgr"/>
</dbReference>
<dbReference type="Proteomes" id="UP000464378">
    <property type="component" value="Chromosome"/>
</dbReference>
<name>A0A6C2YLK3_9BACT</name>
<keyword evidence="2 10" id="KW-0963">Cytoplasm</keyword>
<dbReference type="SUPFAM" id="SSF88697">
    <property type="entry name" value="PUA domain-like"/>
    <property type="match status" value="1"/>
</dbReference>
<dbReference type="KEGG" id="tim:GMBLW1_16540"/>
<evidence type="ECO:0000313" key="19">
    <source>
        <dbReference type="EMBL" id="VIP02306.1"/>
    </source>
</evidence>
<evidence type="ECO:0000256" key="12">
    <source>
        <dbReference type="PIRSR" id="PIRSR001174-1"/>
    </source>
</evidence>
<comment type="function">
    <text evidence="10">ATP-dependent serine protease that mediates the selective degradation of mutant and abnormal proteins as well as certain short-lived regulatory proteins. Required for cellular homeostasis and for survival from DNA damage and developmental changes induced by stress. Degrades polypeptides processively to yield small peptide fragments that are 5 to 10 amino acids long. Binds to DNA in a double-stranded, site-specific manner.</text>
</comment>
<dbReference type="GO" id="GO:0004252">
    <property type="term" value="F:serine-type endopeptidase activity"/>
    <property type="evidence" value="ECO:0007669"/>
    <property type="project" value="UniProtKB-UniRule"/>
</dbReference>
<evidence type="ECO:0000313" key="20">
    <source>
        <dbReference type="Proteomes" id="UP000464378"/>
    </source>
</evidence>
<protein>
    <recommendedName>
        <fullName evidence="10 11">Lon protease</fullName>
        <ecNumber evidence="10 11">3.4.21.53</ecNumber>
    </recommendedName>
    <alternativeName>
        <fullName evidence="10">ATP-dependent protease La</fullName>
    </alternativeName>
</protein>
<evidence type="ECO:0000256" key="7">
    <source>
        <dbReference type="ARBA" id="ARBA00022840"/>
    </source>
</evidence>
<gene>
    <name evidence="10" type="primary">lon</name>
    <name evidence="19" type="ORF">GMBLW1_16540</name>
</gene>
<evidence type="ECO:0000256" key="13">
    <source>
        <dbReference type="PIRSR" id="PIRSR001174-2"/>
    </source>
</evidence>
<comment type="catalytic activity">
    <reaction evidence="9 10 11 14">
        <text>Hydrolysis of proteins in presence of ATP.</text>
        <dbReference type="EC" id="3.4.21.53"/>
    </reaction>
</comment>
<dbReference type="GO" id="GO:0006515">
    <property type="term" value="P:protein quality control for misfolded or incompletely synthesized proteins"/>
    <property type="evidence" value="ECO:0007669"/>
    <property type="project" value="UniProtKB-UniRule"/>
</dbReference>
<dbReference type="Pfam" id="PF00004">
    <property type="entry name" value="AAA"/>
    <property type="match status" value="1"/>
</dbReference>
<reference evidence="19" key="1">
    <citation type="submission" date="2019-04" db="EMBL/GenBank/DDBJ databases">
        <authorList>
            <consortium name="Science for Life Laboratories"/>
        </authorList>
    </citation>
    <scope>NUCLEOTIDE SEQUENCE</scope>
    <source>
        <strain evidence="19">MBLW1</strain>
    </source>
</reference>
<dbReference type="InterPro" id="IPR054594">
    <property type="entry name" value="Lon_lid"/>
</dbReference>
<evidence type="ECO:0000256" key="14">
    <source>
        <dbReference type="PROSITE-ProRule" id="PRU01122"/>
    </source>
</evidence>
<keyword evidence="20" id="KW-1185">Reference proteome</keyword>
<dbReference type="GO" id="GO:0016887">
    <property type="term" value="F:ATP hydrolysis activity"/>
    <property type="evidence" value="ECO:0007669"/>
    <property type="project" value="UniProtKB-UniRule"/>
</dbReference>
<feature type="active site" evidence="10 12">
    <location>
        <position position="731"/>
    </location>
</feature>
<dbReference type="GO" id="GO:0043565">
    <property type="term" value="F:sequence-specific DNA binding"/>
    <property type="evidence" value="ECO:0007669"/>
    <property type="project" value="UniProtKB-UniRule"/>
</dbReference>
<dbReference type="FunFam" id="1.20.5.5270:FF:000002">
    <property type="entry name" value="Lon protease homolog"/>
    <property type="match status" value="1"/>
</dbReference>
<dbReference type="InterPro" id="IPR046336">
    <property type="entry name" value="Lon_prtase_N_sf"/>
</dbReference>
<dbReference type="Gene3D" id="1.20.5.5270">
    <property type="match status" value="1"/>
</dbReference>
<dbReference type="PRINTS" id="PR00830">
    <property type="entry name" value="ENDOLAPTASE"/>
</dbReference>
<evidence type="ECO:0000256" key="10">
    <source>
        <dbReference type="HAMAP-Rule" id="MF_01973"/>
    </source>
</evidence>
<dbReference type="HAMAP" id="MF_01973">
    <property type="entry name" value="lon_bact"/>
    <property type="match status" value="1"/>
</dbReference>
<dbReference type="InterPro" id="IPR015947">
    <property type="entry name" value="PUA-like_sf"/>
</dbReference>
<dbReference type="PIRSF" id="PIRSF001174">
    <property type="entry name" value="Lon_proteas"/>
    <property type="match status" value="1"/>
</dbReference>
<dbReference type="InterPro" id="IPR020568">
    <property type="entry name" value="Ribosomal_Su5_D2-typ_SF"/>
</dbReference>
<keyword evidence="4 10" id="KW-0547">Nucleotide-binding</keyword>
<feature type="region of interest" description="Disordered" evidence="16">
    <location>
        <begin position="1"/>
        <end position="34"/>
    </location>
</feature>
<dbReference type="Pfam" id="PF22667">
    <property type="entry name" value="Lon_lid"/>
    <property type="match status" value="1"/>
</dbReference>
<evidence type="ECO:0000256" key="6">
    <source>
        <dbReference type="ARBA" id="ARBA00022825"/>
    </source>
</evidence>
<evidence type="ECO:0000256" key="1">
    <source>
        <dbReference type="ARBA" id="ARBA00004496"/>
    </source>
</evidence>
<dbReference type="PROSITE" id="PS51786">
    <property type="entry name" value="LON_PROTEOLYTIC"/>
    <property type="match status" value="1"/>
</dbReference>
<dbReference type="InterPro" id="IPR027543">
    <property type="entry name" value="Lon_bac"/>
</dbReference>
<feature type="domain" description="Lon proteolytic" evidence="17">
    <location>
        <begin position="644"/>
        <end position="825"/>
    </location>
</feature>
<keyword evidence="6 10" id="KW-0720">Serine protease</keyword>
<dbReference type="InterPro" id="IPR004815">
    <property type="entry name" value="Lon_bac/euk-typ"/>
</dbReference>
<dbReference type="AlphaFoldDB" id="A0A6C2YLK3"/>
<sequence length="826" mass="90722">MNDPEIPLPLTESAAETDAAPDSASTPIAEGEVTPIAEGEVTVEGNLPVSEPPAPPERLLPVLPLRNTVLFPGMFMPFAVGRPGSLAAVEVALSGEEKTLLLVAQHPGTAEDAITPEHLYTTATRGVIKRMNRTDEAMELIVQGIERVRISRIDQVEPYLRAAYEVVPLPTDTDTEVEALQRAIIEQANQAMQLVQPQMTVNAQQLLSNATEPIKLVYLLGSMMSLAVEKEQSLLEAASQKDALALLHSYLSHELQVLQLRQKIAAQAQSEMSREQRDYFLRQQLRAIQEELGEKTPEKAEVEALRQRLEEADLPDAVRKEATRDLNRLERLPAMAPDYQVTRTYLELVLELPWKKTTTDQLDLDHARKVLDDDHFGLGEIKERILEHLAVLKLNPHAKAPILCLVGPPGVGKTSLGQSIARALGRVFERMSLGGLHDESELRGHRRTYIGAMPGRIIQAVRRAGVRNPMLLLDELDKLGRDYRGDPAAALLEILDPAQNHTFRDNYLDQPFDLSQIFFIATANTLDTLPRPLLDRMEVLRLSGYSEDEKLQIANRYLLPRAKSETGLANAEIRVPESTLRAVIAGYTREAGCRQLERAMLRMMRKLALGVAKDDQPAATEVTPAMLTELLGPPMFVPDERPSTLPPGVSTGLAWTESGGDVLTIEATRLPGGRGLRITGQIGKVMRESVKAAQSYVWSHAESLGIPPERFRDSGLHVHVPAGAVPKDGPSAGVALVSALTSLYRNVPLRRDTAMTGEITLSGLVLPIGGVKEKVLAAKRLGLGRVILPKANEKDLRDVPEAVRESLEIILADHLRDVLTAAFPPQ</sequence>
<dbReference type="InterPro" id="IPR008268">
    <property type="entry name" value="Peptidase_S16_AS"/>
</dbReference>
<dbReference type="Gene3D" id="1.20.58.1480">
    <property type="match status" value="1"/>
</dbReference>
<dbReference type="Pfam" id="PF05362">
    <property type="entry name" value="Lon_C"/>
    <property type="match status" value="1"/>
</dbReference>
<dbReference type="PROSITE" id="PS01046">
    <property type="entry name" value="LON_SER"/>
    <property type="match status" value="1"/>
</dbReference>
<dbReference type="CDD" id="cd19500">
    <property type="entry name" value="RecA-like_Lon"/>
    <property type="match status" value="1"/>
</dbReference>
<dbReference type="PANTHER" id="PTHR10046">
    <property type="entry name" value="ATP DEPENDENT LON PROTEASE FAMILY MEMBER"/>
    <property type="match status" value="1"/>
</dbReference>
<feature type="binding site" evidence="10 13">
    <location>
        <begin position="407"/>
        <end position="414"/>
    </location>
    <ligand>
        <name>ATP</name>
        <dbReference type="ChEBI" id="CHEBI:30616"/>
    </ligand>
</feature>
<dbReference type="InterPro" id="IPR003959">
    <property type="entry name" value="ATPase_AAA_core"/>
</dbReference>
<dbReference type="GO" id="GO:0005737">
    <property type="term" value="C:cytoplasm"/>
    <property type="evidence" value="ECO:0007669"/>
    <property type="project" value="UniProtKB-SubCell"/>
</dbReference>
<keyword evidence="8 10" id="KW-0346">Stress response</keyword>
<dbReference type="NCBIfam" id="TIGR00763">
    <property type="entry name" value="lon"/>
    <property type="match status" value="1"/>
</dbReference>
<dbReference type="RefSeq" id="WP_162657493.1">
    <property type="nucleotide sequence ID" value="NZ_LR593887.1"/>
</dbReference>
<dbReference type="GO" id="GO:0005524">
    <property type="term" value="F:ATP binding"/>
    <property type="evidence" value="ECO:0007669"/>
    <property type="project" value="UniProtKB-UniRule"/>
</dbReference>
<dbReference type="EMBL" id="LR586016">
    <property type="protein sequence ID" value="VIP02306.1"/>
    <property type="molecule type" value="Genomic_DNA"/>
</dbReference>
<dbReference type="EC" id="3.4.21.53" evidence="10 11"/>
<dbReference type="GO" id="GO:0034605">
    <property type="term" value="P:cellular response to heat"/>
    <property type="evidence" value="ECO:0007669"/>
    <property type="project" value="UniProtKB-UniRule"/>
</dbReference>
<feature type="active site" evidence="10 12">
    <location>
        <position position="774"/>
    </location>
</feature>
<dbReference type="Pfam" id="PF02190">
    <property type="entry name" value="LON_substr_bdg"/>
    <property type="match status" value="1"/>
</dbReference>
<comment type="subcellular location">
    <subcellularLocation>
        <location evidence="1 10 11">Cytoplasm</location>
    </subcellularLocation>
</comment>
<dbReference type="PROSITE" id="PS51787">
    <property type="entry name" value="LON_N"/>
    <property type="match status" value="1"/>
</dbReference>
<evidence type="ECO:0000259" key="17">
    <source>
        <dbReference type="PROSITE" id="PS51786"/>
    </source>
</evidence>
<evidence type="ECO:0000256" key="11">
    <source>
        <dbReference type="PIRNR" id="PIRNR001174"/>
    </source>
</evidence>
<dbReference type="InterPro" id="IPR027065">
    <property type="entry name" value="Lon_Prtase"/>
</dbReference>
<evidence type="ECO:0000256" key="4">
    <source>
        <dbReference type="ARBA" id="ARBA00022741"/>
    </source>
</evidence>
<evidence type="ECO:0000259" key="18">
    <source>
        <dbReference type="PROSITE" id="PS51787"/>
    </source>
</evidence>
<evidence type="ECO:0000256" key="5">
    <source>
        <dbReference type="ARBA" id="ARBA00022801"/>
    </source>
</evidence>
<dbReference type="FunCoup" id="A0A6C2YLK3">
    <property type="interactions" value="528"/>
</dbReference>
<dbReference type="EMBL" id="LR593887">
    <property type="protein sequence ID" value="VTS01004.1"/>
    <property type="molecule type" value="Genomic_DNA"/>
</dbReference>
<organism evidence="19">
    <name type="scientific">Tuwongella immobilis</name>
    <dbReference type="NCBI Taxonomy" id="692036"/>
    <lineage>
        <taxon>Bacteria</taxon>
        <taxon>Pseudomonadati</taxon>
        <taxon>Planctomycetota</taxon>
        <taxon>Planctomycetia</taxon>
        <taxon>Gemmatales</taxon>
        <taxon>Gemmataceae</taxon>
        <taxon>Tuwongella</taxon>
    </lineage>
</organism>
<evidence type="ECO:0000256" key="16">
    <source>
        <dbReference type="SAM" id="MobiDB-lite"/>
    </source>
</evidence>
<dbReference type="SMART" id="SM00382">
    <property type="entry name" value="AAA"/>
    <property type="match status" value="1"/>
</dbReference>
<dbReference type="Gene3D" id="3.30.230.10">
    <property type="match status" value="1"/>
</dbReference>
<dbReference type="InterPro" id="IPR027417">
    <property type="entry name" value="P-loop_NTPase"/>
</dbReference>
<evidence type="ECO:0000256" key="3">
    <source>
        <dbReference type="ARBA" id="ARBA00022670"/>
    </source>
</evidence>
<comment type="similarity">
    <text evidence="10 11 14 15">Belongs to the peptidase S16 family.</text>
</comment>
<dbReference type="SUPFAM" id="SSF54211">
    <property type="entry name" value="Ribosomal protein S5 domain 2-like"/>
    <property type="match status" value="1"/>
</dbReference>
<dbReference type="GO" id="GO:0004176">
    <property type="term" value="F:ATP-dependent peptidase activity"/>
    <property type="evidence" value="ECO:0007669"/>
    <property type="project" value="UniProtKB-UniRule"/>
</dbReference>
<dbReference type="SUPFAM" id="SSF52540">
    <property type="entry name" value="P-loop containing nucleoside triphosphate hydrolases"/>
    <property type="match status" value="1"/>
</dbReference>
<evidence type="ECO:0000256" key="8">
    <source>
        <dbReference type="ARBA" id="ARBA00023016"/>
    </source>
</evidence>
<dbReference type="FunFam" id="3.40.50.300:FF:000021">
    <property type="entry name" value="Lon protease homolog"/>
    <property type="match status" value="1"/>
</dbReference>
<comment type="induction">
    <text evidence="10">By heat shock.</text>
</comment>
<dbReference type="SMART" id="SM00464">
    <property type="entry name" value="LON"/>
    <property type="match status" value="1"/>
</dbReference>
<dbReference type="InterPro" id="IPR003593">
    <property type="entry name" value="AAA+_ATPase"/>
</dbReference>
<evidence type="ECO:0000256" key="9">
    <source>
        <dbReference type="ARBA" id="ARBA00050665"/>
    </source>
</evidence>
<keyword evidence="5 10" id="KW-0378">Hydrolase</keyword>
<dbReference type="Gene3D" id="1.10.8.60">
    <property type="match status" value="1"/>
</dbReference>
<keyword evidence="7 10" id="KW-0067">ATP-binding</keyword>
<dbReference type="Gene3D" id="3.40.50.300">
    <property type="entry name" value="P-loop containing nucleotide triphosphate hydrolases"/>
    <property type="match status" value="1"/>
</dbReference>
<comment type="subunit">
    <text evidence="10 11">Homohexamer. Organized in a ring with a central cavity.</text>
</comment>
<dbReference type="Gene3D" id="2.30.130.40">
    <property type="entry name" value="LON domain-like"/>
    <property type="match status" value="1"/>
</dbReference>
<dbReference type="InParanoid" id="A0A6C2YLK3"/>
<evidence type="ECO:0000256" key="2">
    <source>
        <dbReference type="ARBA" id="ARBA00022490"/>
    </source>
</evidence>